<sequence>MSAAPIDPSTCLTTKQVAAWLHRSEYTMRRWRSRKIGPPHFAIHGRVLYGMAQLREWFAEQQASRQGEAA</sequence>
<name>A0ABW8KAY5_9GAMM</name>
<reference evidence="2 3" key="1">
    <citation type="submission" date="2020-10" db="EMBL/GenBank/DDBJ databases">
        <title>Phylogeny of dyella-like bacteria.</title>
        <authorList>
            <person name="Fu J."/>
        </authorList>
    </citation>
    <scope>NUCLEOTIDE SEQUENCE [LARGE SCALE GENOMIC DNA]</scope>
    <source>
        <strain evidence="2 3">DKC-1</strain>
    </source>
</reference>
<accession>A0ABW8KAY5</accession>
<evidence type="ECO:0000313" key="3">
    <source>
        <dbReference type="Proteomes" id="UP001620397"/>
    </source>
</evidence>
<dbReference type="Pfam" id="PF12728">
    <property type="entry name" value="HTH_17"/>
    <property type="match status" value="1"/>
</dbReference>
<gene>
    <name evidence="2" type="ORF">ISP14_00635</name>
</gene>
<feature type="domain" description="Helix-turn-helix" evidence="1">
    <location>
        <begin position="12"/>
        <end position="61"/>
    </location>
</feature>
<dbReference type="SUPFAM" id="SSF46955">
    <property type="entry name" value="Putative DNA-binding domain"/>
    <property type="match status" value="1"/>
</dbReference>
<dbReference type="EMBL" id="JADIKL010000001">
    <property type="protein sequence ID" value="MFK2929284.1"/>
    <property type="molecule type" value="Genomic_DNA"/>
</dbReference>
<keyword evidence="3" id="KW-1185">Reference proteome</keyword>
<evidence type="ECO:0000313" key="2">
    <source>
        <dbReference type="EMBL" id="MFK2929284.1"/>
    </source>
</evidence>
<evidence type="ECO:0000259" key="1">
    <source>
        <dbReference type="Pfam" id="PF12728"/>
    </source>
</evidence>
<organism evidence="2 3">
    <name type="scientific">Dyella agri</name>
    <dbReference type="NCBI Taxonomy" id="1926869"/>
    <lineage>
        <taxon>Bacteria</taxon>
        <taxon>Pseudomonadati</taxon>
        <taxon>Pseudomonadota</taxon>
        <taxon>Gammaproteobacteria</taxon>
        <taxon>Lysobacterales</taxon>
        <taxon>Rhodanobacteraceae</taxon>
        <taxon>Dyella</taxon>
    </lineage>
</organism>
<dbReference type="RefSeq" id="WP_404535114.1">
    <property type="nucleotide sequence ID" value="NZ_JADIKL010000001.1"/>
</dbReference>
<proteinExistence type="predicted"/>
<protein>
    <submittedName>
        <fullName evidence="2">Helix-turn-helix domain-containing protein</fullName>
    </submittedName>
</protein>
<dbReference type="InterPro" id="IPR009061">
    <property type="entry name" value="DNA-bd_dom_put_sf"/>
</dbReference>
<dbReference type="InterPro" id="IPR041657">
    <property type="entry name" value="HTH_17"/>
</dbReference>
<dbReference type="Proteomes" id="UP001620397">
    <property type="component" value="Unassembled WGS sequence"/>
</dbReference>
<comment type="caution">
    <text evidence="2">The sequence shown here is derived from an EMBL/GenBank/DDBJ whole genome shotgun (WGS) entry which is preliminary data.</text>
</comment>